<dbReference type="AlphaFoldDB" id="A0A0E3WE76"/>
<dbReference type="EMBL" id="CTEE01000002">
    <property type="protein sequence ID" value="CQD23977.1"/>
    <property type="molecule type" value="Genomic_DNA"/>
</dbReference>
<dbReference type="Pfam" id="PF02332">
    <property type="entry name" value="Phenol_Hydrox"/>
    <property type="match status" value="1"/>
</dbReference>
<evidence type="ECO:0000313" key="6">
    <source>
        <dbReference type="Proteomes" id="UP000199251"/>
    </source>
</evidence>
<keyword evidence="2" id="KW-0560">Oxidoreductase</keyword>
<dbReference type="Gene3D" id="1.10.620.20">
    <property type="entry name" value="Ribonucleotide Reductase, subunit A"/>
    <property type="match status" value="1"/>
</dbReference>
<evidence type="ECO:0000256" key="4">
    <source>
        <dbReference type="ARBA" id="ARBA00048941"/>
    </source>
</evidence>
<dbReference type="InterPro" id="IPR009078">
    <property type="entry name" value="Ferritin-like_SF"/>
</dbReference>
<sequence>MHNLIKAHERVKDFDWEHSYATKPDRYPTKYVIPRKTKDPFRHLIRDYVSMEQEKDDRQYGAMEDALARSNSAGKAQPRWMEILKVALPIVNFGEYAAMKCCGQLVDTVENAELRQGYMAQMIDEVRHTNQEAYLNRYFAKHAADPEGFHIGMKARACNLFGSAGRAALEAFFVGDPVEGALNLQVVAETAYTNPIFVTLTEVAAANGDNVTPSVFLSVQSDEARHMANGYSTLAAVVSNEDNLKYLQTDFDRAFWRQHSFLDPFLGAVYDYFQKDRGHSYLEKWTEWIEEDWVGSYISKMEPYGLYVPECFSIAKEQMRWKHHTAAMLAAAAWPMQFWRWDPLTESDFEWFENKYPGWYEVYGPFWENFRQITKAKDGINPMAAFEALPPLCQVCQMPCIFPRLDRSEVRFREYGGRTFAFCGEMCEKLFFQEPIRYAQSRTFWQHYDGMGLADFIVQNGLLRSDGKTLIAQPSLDTDRMWTIDDIRAWGMEIKDPMPAITEQLATASVSGNGAGA</sequence>
<dbReference type="EC" id="1.14.13.227" evidence="1"/>
<organism evidence="5 6">
    <name type="scientific">Mycobacterium lentiflavum</name>
    <dbReference type="NCBI Taxonomy" id="141349"/>
    <lineage>
        <taxon>Bacteria</taxon>
        <taxon>Bacillati</taxon>
        <taxon>Actinomycetota</taxon>
        <taxon>Actinomycetes</taxon>
        <taxon>Mycobacteriales</taxon>
        <taxon>Mycobacteriaceae</taxon>
        <taxon>Mycobacterium</taxon>
        <taxon>Mycobacterium simiae complex</taxon>
    </lineage>
</organism>
<dbReference type="InterPro" id="IPR012348">
    <property type="entry name" value="RNR-like"/>
</dbReference>
<evidence type="ECO:0000313" key="5">
    <source>
        <dbReference type="EMBL" id="CQD23977.1"/>
    </source>
</evidence>
<dbReference type="CDD" id="cd01057">
    <property type="entry name" value="AAMH_A"/>
    <property type="match status" value="1"/>
</dbReference>
<dbReference type="InterPro" id="IPR003430">
    <property type="entry name" value="Phenol_Hydrox"/>
</dbReference>
<dbReference type="Proteomes" id="UP000199251">
    <property type="component" value="Unassembled WGS sequence"/>
</dbReference>
<dbReference type="OrthoDB" id="7591937at2"/>
<dbReference type="GO" id="GO:0004497">
    <property type="term" value="F:monooxygenase activity"/>
    <property type="evidence" value="ECO:0007669"/>
    <property type="project" value="UniProtKB-KW"/>
</dbReference>
<evidence type="ECO:0000256" key="1">
    <source>
        <dbReference type="ARBA" id="ARBA00012710"/>
    </source>
</evidence>
<evidence type="ECO:0000256" key="2">
    <source>
        <dbReference type="ARBA" id="ARBA00023002"/>
    </source>
</evidence>
<evidence type="ECO:0000256" key="3">
    <source>
        <dbReference type="ARBA" id="ARBA00023033"/>
    </source>
</evidence>
<reference evidence="5 6" key="1">
    <citation type="submission" date="2015-03" db="EMBL/GenBank/DDBJ databases">
        <authorList>
            <person name="Urmite Genomes"/>
        </authorList>
    </citation>
    <scope>NUCLEOTIDE SEQUENCE [LARGE SCALE GENOMIC DNA]</scope>
    <source>
        <strain evidence="5 6">CSUR P1491</strain>
    </source>
</reference>
<name>A0A0E3WE76_MYCLN</name>
<dbReference type="SUPFAM" id="SSF47240">
    <property type="entry name" value="Ferritin-like"/>
    <property type="match status" value="1"/>
</dbReference>
<proteinExistence type="predicted"/>
<accession>A0A0E3WE76</accession>
<dbReference type="RefSeq" id="WP_090609799.1">
    <property type="nucleotide sequence ID" value="NZ_CTEE01000002.1"/>
</dbReference>
<gene>
    <name evidence="5" type="ORF">BN1232_05988</name>
</gene>
<keyword evidence="3 5" id="KW-0503">Monooxygenase</keyword>
<protein>
    <recommendedName>
        <fullName evidence="1">propane 2-monooxygenase</fullName>
        <ecNumber evidence="1">1.14.13.227</ecNumber>
    </recommendedName>
</protein>
<comment type="catalytic activity">
    <reaction evidence="4">
        <text>propane + NADH + O2 + H(+) = propan-2-ol + NAD(+) + H2O</text>
        <dbReference type="Rhea" id="RHEA:49992"/>
        <dbReference type="ChEBI" id="CHEBI:15377"/>
        <dbReference type="ChEBI" id="CHEBI:15378"/>
        <dbReference type="ChEBI" id="CHEBI:15379"/>
        <dbReference type="ChEBI" id="CHEBI:17824"/>
        <dbReference type="ChEBI" id="CHEBI:32879"/>
        <dbReference type="ChEBI" id="CHEBI:57540"/>
        <dbReference type="ChEBI" id="CHEBI:57945"/>
        <dbReference type="EC" id="1.14.13.227"/>
    </reaction>
</comment>
<dbReference type="STRING" id="141349.BN1232_05988"/>